<dbReference type="GO" id="GO:0008320">
    <property type="term" value="F:protein transmembrane transporter activity"/>
    <property type="evidence" value="ECO:0007669"/>
    <property type="project" value="UniProtKB-UniRule"/>
</dbReference>
<evidence type="ECO:0000256" key="5">
    <source>
        <dbReference type="ARBA" id="ARBA00022927"/>
    </source>
</evidence>
<dbReference type="AlphaFoldDB" id="L2F908"/>
<dbReference type="GO" id="GO:0043953">
    <property type="term" value="P:protein transport by the Tat complex"/>
    <property type="evidence" value="ECO:0007669"/>
    <property type="project" value="UniProtKB-UniRule"/>
</dbReference>
<evidence type="ECO:0000256" key="11">
    <source>
        <dbReference type="SAM" id="Phobius"/>
    </source>
</evidence>
<proteinExistence type="inferred from homology"/>
<keyword evidence="8 9" id="KW-0472">Membrane</keyword>
<keyword evidence="4 9" id="KW-0812">Transmembrane</keyword>
<dbReference type="Proteomes" id="UP000023795">
    <property type="component" value="Unassembled WGS sequence"/>
</dbReference>
<accession>L2F908</accession>
<comment type="similarity">
    <text evidence="9">Belongs to the TatB family.</text>
</comment>
<dbReference type="PANTHER" id="PTHR33162:SF1">
    <property type="entry name" value="SEC-INDEPENDENT PROTEIN TRANSLOCASE PROTEIN TATA, CHLOROPLASTIC"/>
    <property type="match status" value="1"/>
</dbReference>
<evidence type="ECO:0000256" key="9">
    <source>
        <dbReference type="HAMAP-Rule" id="MF_00237"/>
    </source>
</evidence>
<gene>
    <name evidence="9" type="primary">tatB</name>
    <name evidence="12" type="ORF">MOMA_01075</name>
</gene>
<dbReference type="OrthoDB" id="9816005at2"/>
<evidence type="ECO:0000256" key="6">
    <source>
        <dbReference type="ARBA" id="ARBA00022989"/>
    </source>
</evidence>
<evidence type="ECO:0000256" key="7">
    <source>
        <dbReference type="ARBA" id="ARBA00023010"/>
    </source>
</evidence>
<protein>
    <recommendedName>
        <fullName evidence="9">Sec-independent protein translocase protein TatB</fullName>
    </recommendedName>
</protein>
<keyword evidence="10" id="KW-0175">Coiled coil</keyword>
<dbReference type="InterPro" id="IPR018448">
    <property type="entry name" value="TatB"/>
</dbReference>
<dbReference type="InterPro" id="IPR003369">
    <property type="entry name" value="TatA/B/E"/>
</dbReference>
<evidence type="ECO:0000256" key="4">
    <source>
        <dbReference type="ARBA" id="ARBA00022692"/>
    </source>
</evidence>
<keyword evidence="3 9" id="KW-1003">Cell membrane</keyword>
<keyword evidence="7 9" id="KW-0811">Translocation</keyword>
<evidence type="ECO:0000313" key="12">
    <source>
        <dbReference type="EMBL" id="ELA08958.1"/>
    </source>
</evidence>
<dbReference type="PRINTS" id="PR01506">
    <property type="entry name" value="TATBPROTEIN"/>
</dbReference>
<evidence type="ECO:0000256" key="1">
    <source>
        <dbReference type="ARBA" id="ARBA00004167"/>
    </source>
</evidence>
<dbReference type="eggNOG" id="COG1826">
    <property type="taxonomic scope" value="Bacteria"/>
</dbReference>
<feature type="coiled-coil region" evidence="10">
    <location>
        <begin position="56"/>
        <end position="94"/>
    </location>
</feature>
<dbReference type="Pfam" id="PF02416">
    <property type="entry name" value="TatA_B_E"/>
    <property type="match status" value="1"/>
</dbReference>
<keyword evidence="2 9" id="KW-0813">Transport</keyword>
<feature type="transmembrane region" description="Helical" evidence="11">
    <location>
        <begin position="6"/>
        <end position="22"/>
    </location>
</feature>
<evidence type="ECO:0000313" key="13">
    <source>
        <dbReference type="Proteomes" id="UP000023795"/>
    </source>
</evidence>
<keyword evidence="13" id="KW-1185">Reference proteome</keyword>
<sequence>MFDLGFSELLLFGIIALIVLGPEKMPHAVRKAGRAYAKFRRHIATIQREIENELDLAETRQQMQDELAKIRKAEADMKREMDQLKSSFQALQQHSIHEKPNTNDTKPMLNQWFILSDYDKNRRWPNAPLLPNYQADRLLNHLPSTTNKL</sequence>
<comment type="subcellular location">
    <subcellularLocation>
        <location evidence="9">Cell membrane</location>
        <topology evidence="9">Single-pass membrane protein</topology>
    </subcellularLocation>
    <subcellularLocation>
        <location evidence="1">Membrane</location>
        <topology evidence="1">Single-pass membrane protein</topology>
    </subcellularLocation>
</comment>
<organism evidence="12 13">
    <name type="scientific">Moraxella macacae 0408225</name>
    <dbReference type="NCBI Taxonomy" id="1230338"/>
    <lineage>
        <taxon>Bacteria</taxon>
        <taxon>Pseudomonadati</taxon>
        <taxon>Pseudomonadota</taxon>
        <taxon>Gammaproteobacteria</taxon>
        <taxon>Moraxellales</taxon>
        <taxon>Moraxellaceae</taxon>
        <taxon>Moraxella</taxon>
    </lineage>
</organism>
<comment type="function">
    <text evidence="9">Part of the twin-arginine translocation (Tat) system that transports large folded proteins containing a characteristic twin-arginine motif in their signal peptide across membranes. Together with TatC, TatB is part of a receptor directly interacting with Tat signal peptides. TatB may form an oligomeric binding site that transiently accommodates folded Tat precursor proteins before their translocation.</text>
</comment>
<dbReference type="HAMAP" id="MF_00237">
    <property type="entry name" value="TatB"/>
    <property type="match status" value="1"/>
</dbReference>
<keyword evidence="6 9" id="KW-1133">Transmembrane helix</keyword>
<evidence type="ECO:0000256" key="8">
    <source>
        <dbReference type="ARBA" id="ARBA00023136"/>
    </source>
</evidence>
<dbReference type="STRING" id="1230338.MOMA_01075"/>
<dbReference type="NCBIfam" id="TIGR01410">
    <property type="entry name" value="tatB"/>
    <property type="match status" value="1"/>
</dbReference>
<dbReference type="EMBL" id="ANIN01000001">
    <property type="protein sequence ID" value="ELA08958.1"/>
    <property type="molecule type" value="Genomic_DNA"/>
</dbReference>
<reference evidence="12 13" key="1">
    <citation type="journal article" date="2013" name="Genome Announc.">
        <title>Genome Sequence of Moraxella macacae 0408225, a Novel Bacterial Species Isolated from a Cynomolgus Macaque with Epistaxis.</title>
        <authorList>
            <person name="Ladner J.T."/>
            <person name="Whitehouse C.A."/>
            <person name="Koroleva G.I."/>
            <person name="Palacios G.F."/>
        </authorList>
    </citation>
    <scope>NUCLEOTIDE SEQUENCE [LARGE SCALE GENOMIC DNA]</scope>
    <source>
        <strain evidence="12 13">0408225</strain>
    </source>
</reference>
<comment type="subunit">
    <text evidence="9">The Tat system comprises two distinct complexes: a TatABC complex, containing multiple copies of TatA, TatB and TatC subunits, and a separate TatA complex, containing only TatA subunits. Substrates initially bind to the TatABC complex, which probably triggers association of the separate TatA complex to form the active translocon.</text>
</comment>
<comment type="caution">
    <text evidence="12">The sequence shown here is derived from an EMBL/GenBank/DDBJ whole genome shotgun (WGS) entry which is preliminary data.</text>
</comment>
<name>L2F908_9GAMM</name>
<dbReference type="PATRIC" id="fig|1230338.3.peg.236"/>
<dbReference type="RefSeq" id="WP_009501360.1">
    <property type="nucleotide sequence ID" value="NZ_ANIN01000001.1"/>
</dbReference>
<keyword evidence="5 9" id="KW-0653">Protein transport</keyword>
<dbReference type="GO" id="GO:0033281">
    <property type="term" value="C:TAT protein transport complex"/>
    <property type="evidence" value="ECO:0007669"/>
    <property type="project" value="UniProtKB-UniRule"/>
</dbReference>
<dbReference type="Gene3D" id="1.20.5.3310">
    <property type="match status" value="1"/>
</dbReference>
<evidence type="ECO:0000256" key="2">
    <source>
        <dbReference type="ARBA" id="ARBA00022448"/>
    </source>
</evidence>
<evidence type="ECO:0000256" key="10">
    <source>
        <dbReference type="SAM" id="Coils"/>
    </source>
</evidence>
<dbReference type="PANTHER" id="PTHR33162">
    <property type="entry name" value="SEC-INDEPENDENT PROTEIN TRANSLOCASE PROTEIN TATA, CHLOROPLASTIC"/>
    <property type="match status" value="1"/>
</dbReference>
<evidence type="ECO:0000256" key="3">
    <source>
        <dbReference type="ARBA" id="ARBA00022475"/>
    </source>
</evidence>